<dbReference type="EMBL" id="VUNR01000005">
    <property type="protein sequence ID" value="MSU08199.1"/>
    <property type="molecule type" value="Genomic_DNA"/>
</dbReference>
<evidence type="ECO:0000313" key="2">
    <source>
        <dbReference type="Proteomes" id="UP000433181"/>
    </source>
</evidence>
<organism evidence="1 2">
    <name type="scientific">Anaerovibrio slackiae</name>
    <dbReference type="NCBI Taxonomy" id="2652309"/>
    <lineage>
        <taxon>Bacteria</taxon>
        <taxon>Bacillati</taxon>
        <taxon>Bacillota</taxon>
        <taxon>Negativicutes</taxon>
        <taxon>Selenomonadales</taxon>
        <taxon>Selenomonadaceae</taxon>
        <taxon>Anaerovibrio</taxon>
    </lineage>
</organism>
<proteinExistence type="predicted"/>
<reference evidence="1 2" key="1">
    <citation type="submission" date="2019-08" db="EMBL/GenBank/DDBJ databases">
        <title>In-depth cultivation of the pig gut microbiome towards novel bacterial diversity and tailored functional studies.</title>
        <authorList>
            <person name="Wylensek D."/>
            <person name="Hitch T.C.A."/>
            <person name="Clavel T."/>
        </authorList>
    </citation>
    <scope>NUCLEOTIDE SEQUENCE [LARGE SCALE GENOMIC DNA]</scope>
    <source>
        <strain evidence="1 2">WCA-693-APC-5D-A</strain>
    </source>
</reference>
<gene>
    <name evidence="1" type="ORF">FYJ84_04220</name>
</gene>
<comment type="caution">
    <text evidence="1">The sequence shown here is derived from an EMBL/GenBank/DDBJ whole genome shotgun (WGS) entry which is preliminary data.</text>
</comment>
<dbReference type="AlphaFoldDB" id="A0A6I2UEU8"/>
<keyword evidence="2" id="KW-1185">Reference proteome</keyword>
<dbReference type="Proteomes" id="UP000433181">
    <property type="component" value="Unassembled WGS sequence"/>
</dbReference>
<accession>A0A6I2UEU8</accession>
<protein>
    <submittedName>
        <fullName evidence="1">Uncharacterized protein</fullName>
    </submittedName>
</protein>
<dbReference type="GeneID" id="96778112"/>
<dbReference type="RefSeq" id="WP_154406355.1">
    <property type="nucleotide sequence ID" value="NZ_VUNR01000005.1"/>
</dbReference>
<evidence type="ECO:0000313" key="1">
    <source>
        <dbReference type="EMBL" id="MSU08199.1"/>
    </source>
</evidence>
<name>A0A6I2UEU8_9FIRM</name>
<sequence length="108" mass="12095">MTKVLWFSRHLMQVAQMQALMDKLGDVDITQVNKSIQSAQDIAQEIEAHDIIAVVAPPNLLAGILRIAGDKPVITAKMGRTILPDGSVEMPFEKWERVLRVDIVKEDF</sequence>